<dbReference type="RefSeq" id="WP_034422414.1">
    <property type="nucleotide sequence ID" value="NZ_CP045798.1"/>
</dbReference>
<protein>
    <submittedName>
        <fullName evidence="2">Phage holin family protein</fullName>
    </submittedName>
</protein>
<gene>
    <name evidence="2" type="ORF">BR63_07520</name>
</gene>
<keyword evidence="1" id="KW-0472">Membrane</keyword>
<accession>A0A7G6E271</accession>
<dbReference type="EMBL" id="CP045798">
    <property type="protein sequence ID" value="QNB46175.1"/>
    <property type="molecule type" value="Genomic_DNA"/>
</dbReference>
<dbReference type="Pfam" id="PF04020">
    <property type="entry name" value="Phage_holin_4_2"/>
    <property type="match status" value="1"/>
</dbReference>
<sequence length="109" mass="11359">MLGAIVRFIVSALVLLIVSWLLPGISVAGFTGALLAAIVIAVLGWVAERLMGKRVSPQARGFVGFLTAAVVIYLTQFILPGMMSVSIIGALLASLVIGLVDAIVPTELR</sequence>
<dbReference type="PANTHER" id="PTHR37309:SF1">
    <property type="entry name" value="SLR0284 PROTEIN"/>
    <property type="match status" value="1"/>
</dbReference>
<reference evidence="2 3" key="1">
    <citation type="journal article" date="2019" name="Front. Microbiol.">
        <title>Thermoanaerosceptrum fracticalcis gen. nov. sp. nov., a Novel Fumarate-Fermenting Microorganism From a Deep Fractured Carbonate Aquifer of the US Great Basin.</title>
        <authorList>
            <person name="Hamilton-Brehm S.D."/>
            <person name="Stewart L.E."/>
            <person name="Zavarin M."/>
            <person name="Caldwell M."/>
            <person name="Lawson P.A."/>
            <person name="Onstott T.C."/>
            <person name="Grzymski J."/>
            <person name="Neveux I."/>
            <person name="Lollar B.S."/>
            <person name="Russell C.E."/>
            <person name="Moser D.P."/>
        </authorList>
    </citation>
    <scope>NUCLEOTIDE SEQUENCE [LARGE SCALE GENOMIC DNA]</scope>
    <source>
        <strain evidence="2 3">DRI-13</strain>
    </source>
</reference>
<dbReference type="Proteomes" id="UP000515847">
    <property type="component" value="Chromosome"/>
</dbReference>
<dbReference type="KEGG" id="tfr:BR63_07520"/>
<keyword evidence="1" id="KW-1133">Transmembrane helix</keyword>
<dbReference type="InterPro" id="IPR007165">
    <property type="entry name" value="Phage_holin_4_2"/>
</dbReference>
<keyword evidence="1" id="KW-0812">Transmembrane</keyword>
<organism evidence="2 3">
    <name type="scientific">Thermanaerosceptrum fracticalcis</name>
    <dbReference type="NCBI Taxonomy" id="1712410"/>
    <lineage>
        <taxon>Bacteria</taxon>
        <taxon>Bacillati</taxon>
        <taxon>Bacillota</taxon>
        <taxon>Clostridia</taxon>
        <taxon>Eubacteriales</taxon>
        <taxon>Peptococcaceae</taxon>
        <taxon>Thermanaerosceptrum</taxon>
    </lineage>
</organism>
<evidence type="ECO:0000256" key="1">
    <source>
        <dbReference type="SAM" id="Phobius"/>
    </source>
</evidence>
<feature type="transmembrane region" description="Helical" evidence="1">
    <location>
        <begin position="85"/>
        <end position="104"/>
    </location>
</feature>
<feature type="transmembrane region" description="Helical" evidence="1">
    <location>
        <begin position="59"/>
        <end position="79"/>
    </location>
</feature>
<feature type="transmembrane region" description="Helical" evidence="1">
    <location>
        <begin position="28"/>
        <end position="47"/>
    </location>
</feature>
<dbReference type="AlphaFoldDB" id="A0A7G6E271"/>
<evidence type="ECO:0000313" key="2">
    <source>
        <dbReference type="EMBL" id="QNB46175.1"/>
    </source>
</evidence>
<proteinExistence type="predicted"/>
<evidence type="ECO:0000313" key="3">
    <source>
        <dbReference type="Proteomes" id="UP000515847"/>
    </source>
</evidence>
<name>A0A7G6E271_THEFR</name>
<keyword evidence="3" id="KW-1185">Reference proteome</keyword>
<feature type="transmembrane region" description="Helical" evidence="1">
    <location>
        <begin position="5"/>
        <end position="22"/>
    </location>
</feature>
<dbReference type="PANTHER" id="PTHR37309">
    <property type="entry name" value="SLR0284 PROTEIN"/>
    <property type="match status" value="1"/>
</dbReference>
<dbReference type="OrthoDB" id="1701386at2"/>